<name>A0A396GNP2_MEDTR</name>
<dbReference type="Gene3D" id="1.10.510.10">
    <property type="entry name" value="Transferase(Phosphotransferase) domain 1"/>
    <property type="match status" value="1"/>
</dbReference>
<dbReference type="GO" id="GO:0004674">
    <property type="term" value="F:protein serine/threonine kinase activity"/>
    <property type="evidence" value="ECO:0007669"/>
    <property type="project" value="UniProtKB-KW"/>
</dbReference>
<dbReference type="AlphaFoldDB" id="A0A396GNP2"/>
<keyword evidence="1" id="KW-0723">Serine/threonine-protein kinase</keyword>
<evidence type="ECO:0000313" key="1">
    <source>
        <dbReference type="EMBL" id="RHN41184.1"/>
    </source>
</evidence>
<dbReference type="InterPro" id="IPR052451">
    <property type="entry name" value="Ser/Thr_kinase-like"/>
</dbReference>
<dbReference type="EMBL" id="PSQE01000008">
    <property type="protein sequence ID" value="RHN41184.1"/>
    <property type="molecule type" value="Genomic_DNA"/>
</dbReference>
<dbReference type="Gramene" id="rna47476">
    <property type="protein sequence ID" value="RHN41184.1"/>
    <property type="gene ID" value="gene47476"/>
</dbReference>
<gene>
    <name evidence="1" type="ORF">MtrunA17_Chr8g0363321</name>
</gene>
<comment type="caution">
    <text evidence="1">The sequence shown here is derived from an EMBL/GenBank/DDBJ whole genome shotgun (WGS) entry which is preliminary data.</text>
</comment>
<proteinExistence type="predicted"/>
<accession>A0A396GNP2</accession>
<reference evidence="1" key="1">
    <citation type="journal article" date="2018" name="Nat. Plants">
        <title>Whole-genome landscape of Medicago truncatula symbiotic genes.</title>
        <authorList>
            <person name="Pecrix Y."/>
            <person name="Gamas P."/>
            <person name="Carrere S."/>
        </authorList>
    </citation>
    <scope>NUCLEOTIDE SEQUENCE</scope>
    <source>
        <tissue evidence="1">Leaves</tissue>
    </source>
</reference>
<organism evidence="1">
    <name type="scientific">Medicago truncatula</name>
    <name type="common">Barrel medic</name>
    <name type="synonym">Medicago tribuloides</name>
    <dbReference type="NCBI Taxonomy" id="3880"/>
    <lineage>
        <taxon>Eukaryota</taxon>
        <taxon>Viridiplantae</taxon>
        <taxon>Streptophyta</taxon>
        <taxon>Embryophyta</taxon>
        <taxon>Tracheophyta</taxon>
        <taxon>Spermatophyta</taxon>
        <taxon>Magnoliopsida</taxon>
        <taxon>eudicotyledons</taxon>
        <taxon>Gunneridae</taxon>
        <taxon>Pentapetalae</taxon>
        <taxon>rosids</taxon>
        <taxon>fabids</taxon>
        <taxon>Fabales</taxon>
        <taxon>Fabaceae</taxon>
        <taxon>Papilionoideae</taxon>
        <taxon>50 kb inversion clade</taxon>
        <taxon>NPAAA clade</taxon>
        <taxon>Hologalegina</taxon>
        <taxon>IRL clade</taxon>
        <taxon>Trifolieae</taxon>
        <taxon>Medicago</taxon>
    </lineage>
</organism>
<protein>
    <submittedName>
        <fullName evidence="1">Putative non-specific serine/threonine protein kinase</fullName>
        <ecNumber evidence="1">2.7.11.1</ecNumber>
    </submittedName>
</protein>
<dbReference type="PANTHER" id="PTHR48008">
    <property type="entry name" value="LEUCINE-RICH REPEAT RECEPTOR-LIKE PROTEIN KINASE IMK3-RELATED"/>
    <property type="match status" value="1"/>
</dbReference>
<dbReference type="PANTHER" id="PTHR48008:SF14">
    <property type="entry name" value="PROTEIN KINASE DOMAIN-CONTAINING PROTEIN"/>
    <property type="match status" value="1"/>
</dbReference>
<keyword evidence="1" id="KW-0418">Kinase</keyword>
<dbReference type="EC" id="2.7.11.1" evidence="1"/>
<dbReference type="Proteomes" id="UP000265566">
    <property type="component" value="Chromosome 8"/>
</dbReference>
<keyword evidence="1" id="KW-0808">Transferase</keyword>
<sequence length="98" mass="11044">MLMEIFTRKKPTDDMFVAELNLKTWINGSLPNSIMEVLDSNLVQQIGEQIDDILTHISSIFGLALSCCEDLPKARINMADVIKSLIKIKTLVLRANRV</sequence>